<feature type="chain" id="PRO_5003514415" description="Bacterial Ig-like domain-containing protein" evidence="1">
    <location>
        <begin position="22"/>
        <end position="331"/>
    </location>
</feature>
<dbReference type="OrthoDB" id="369814at2"/>
<evidence type="ECO:0000313" key="2">
    <source>
        <dbReference type="EMBL" id="AEV28599.1"/>
    </source>
</evidence>
<keyword evidence="3" id="KW-1185">Reference proteome</keyword>
<evidence type="ECO:0000256" key="1">
    <source>
        <dbReference type="SAM" id="SignalP"/>
    </source>
</evidence>
<dbReference type="Proteomes" id="UP000005632">
    <property type="component" value="Chromosome"/>
</dbReference>
<evidence type="ECO:0008006" key="4">
    <source>
        <dbReference type="Google" id="ProtNLM"/>
    </source>
</evidence>
<proteinExistence type="predicted"/>
<dbReference type="RefSeq" id="WP_014269448.1">
    <property type="nucleotide sequence ID" value="NC_016633.1"/>
</dbReference>
<feature type="signal peptide" evidence="1">
    <location>
        <begin position="1"/>
        <end position="21"/>
    </location>
</feature>
<dbReference type="PROSITE" id="PS51257">
    <property type="entry name" value="PROKAR_LIPOPROTEIN"/>
    <property type="match status" value="1"/>
</dbReference>
<gene>
    <name evidence="2" type="ordered locus">SpiGrapes_0764</name>
</gene>
<keyword evidence="1" id="KW-0732">Signal</keyword>
<protein>
    <recommendedName>
        <fullName evidence="4">Bacterial Ig-like domain-containing protein</fullName>
    </recommendedName>
</protein>
<dbReference type="KEGG" id="sgp:SpiGrapes_0764"/>
<evidence type="ECO:0000313" key="3">
    <source>
        <dbReference type="Proteomes" id="UP000005632"/>
    </source>
</evidence>
<accession>G8QYN6</accession>
<dbReference type="eggNOG" id="COG2706">
    <property type="taxonomic scope" value="Bacteria"/>
</dbReference>
<organism evidence="2 3">
    <name type="scientific">Sphaerochaeta pleomorpha (strain ATCC BAA-1885 / DSM 22778 / Grapes)</name>
    <dbReference type="NCBI Taxonomy" id="158190"/>
    <lineage>
        <taxon>Bacteria</taxon>
        <taxon>Pseudomonadati</taxon>
        <taxon>Spirochaetota</taxon>
        <taxon>Spirochaetia</taxon>
        <taxon>Spirochaetales</taxon>
        <taxon>Sphaerochaetaceae</taxon>
        <taxon>Sphaerochaeta</taxon>
    </lineage>
</organism>
<reference evidence="2 3" key="1">
    <citation type="submission" date="2011-11" db="EMBL/GenBank/DDBJ databases">
        <title>Complete sequence of Spirochaeta sp. grapes.</title>
        <authorList>
            <consortium name="US DOE Joint Genome Institute"/>
            <person name="Lucas S."/>
            <person name="Han J."/>
            <person name="Lapidus A."/>
            <person name="Cheng J.-F."/>
            <person name="Goodwin L."/>
            <person name="Pitluck S."/>
            <person name="Peters L."/>
            <person name="Ovchinnikova G."/>
            <person name="Munk A.C."/>
            <person name="Detter J.C."/>
            <person name="Han C."/>
            <person name="Tapia R."/>
            <person name="Land M."/>
            <person name="Hauser L."/>
            <person name="Kyrpides N."/>
            <person name="Ivanova N."/>
            <person name="Pagani I."/>
            <person name="Ritalahtilisa K."/>
            <person name="Loeffler F."/>
            <person name="Woyke T."/>
        </authorList>
    </citation>
    <scope>NUCLEOTIDE SEQUENCE [LARGE SCALE GENOMIC DNA]</scope>
    <source>
        <strain evidence="3">ATCC BAA-1885 / DSM 22778 / Grapes</strain>
    </source>
</reference>
<name>G8QYN6_SPHPG</name>
<sequence>MRKTIYTLIIPLLALALLTGCEDHVFQTGNLVLRLSCDKFTQVQRNLVPSAEAMAIDTYHITGTGPKGGTVDINATDTTITLGNLAIGKWTLHAEALNSEGAILAKGTTSTILSKATATAVLNLDELSGNGSLSVGFIWPIDQVADDVSIDISLVDQGGNEVSISPAVIDKEHGTAVLTAETLPAGSYMLHAKLYSQGVLVSGAAEAVRIIENTETAGSMMLIIGDLSTTFSITIINDTMMPLKGTIACTPQEPVAGQEVCMTFTPESLPEGVSQDTITALWYCEGDFVSSEGFSYTCIPAAGSHRYDIIVEGESLGSIGSASILVSMPIK</sequence>
<dbReference type="EMBL" id="CP003155">
    <property type="protein sequence ID" value="AEV28599.1"/>
    <property type="molecule type" value="Genomic_DNA"/>
</dbReference>
<dbReference type="HOGENOM" id="CLU_839135_0_0_12"/>
<dbReference type="AlphaFoldDB" id="G8QYN6"/>